<feature type="region of interest" description="Disordered" evidence="1">
    <location>
        <begin position="137"/>
        <end position="160"/>
    </location>
</feature>
<dbReference type="Proteomes" id="UP000001070">
    <property type="component" value="Unassembled WGS sequence"/>
</dbReference>
<proteinExistence type="predicted"/>
<feature type="compositionally biased region" description="Basic and acidic residues" evidence="1">
    <location>
        <begin position="243"/>
        <end position="253"/>
    </location>
</feature>
<keyword evidence="2" id="KW-0812">Transmembrane</keyword>
<dbReference type="AlphaFoldDB" id="B4IXR8"/>
<feature type="compositionally biased region" description="Basic and acidic residues" evidence="1">
    <location>
        <begin position="137"/>
        <end position="152"/>
    </location>
</feature>
<evidence type="ECO:0000256" key="1">
    <source>
        <dbReference type="SAM" id="MobiDB-lite"/>
    </source>
</evidence>
<reference evidence="3 4" key="1">
    <citation type="journal article" date="2007" name="Nature">
        <title>Evolution of genes and genomes on the Drosophila phylogeny.</title>
        <authorList>
            <consortium name="Drosophila 12 Genomes Consortium"/>
            <person name="Clark A.G."/>
            <person name="Eisen M.B."/>
            <person name="Smith D.R."/>
            <person name="Bergman C.M."/>
            <person name="Oliver B."/>
            <person name="Markow T.A."/>
            <person name="Kaufman T.C."/>
            <person name="Kellis M."/>
            <person name="Gelbart W."/>
            <person name="Iyer V.N."/>
            <person name="Pollard D.A."/>
            <person name="Sackton T.B."/>
            <person name="Larracuente A.M."/>
            <person name="Singh N.D."/>
            <person name="Abad J.P."/>
            <person name="Abt D.N."/>
            <person name="Adryan B."/>
            <person name="Aguade M."/>
            <person name="Akashi H."/>
            <person name="Anderson W.W."/>
            <person name="Aquadro C.F."/>
            <person name="Ardell D.H."/>
            <person name="Arguello R."/>
            <person name="Artieri C.G."/>
            <person name="Barbash D.A."/>
            <person name="Barker D."/>
            <person name="Barsanti P."/>
            <person name="Batterham P."/>
            <person name="Batzoglou S."/>
            <person name="Begun D."/>
            <person name="Bhutkar A."/>
            <person name="Blanco E."/>
            <person name="Bosak S.A."/>
            <person name="Bradley R.K."/>
            <person name="Brand A.D."/>
            <person name="Brent M.R."/>
            <person name="Brooks A.N."/>
            <person name="Brown R.H."/>
            <person name="Butlin R.K."/>
            <person name="Caggese C."/>
            <person name="Calvi B.R."/>
            <person name="Bernardo de Carvalho A."/>
            <person name="Caspi A."/>
            <person name="Castrezana S."/>
            <person name="Celniker S.E."/>
            <person name="Chang J.L."/>
            <person name="Chapple C."/>
            <person name="Chatterji S."/>
            <person name="Chinwalla A."/>
            <person name="Civetta A."/>
            <person name="Clifton S.W."/>
            <person name="Comeron J.M."/>
            <person name="Costello J.C."/>
            <person name="Coyne J.A."/>
            <person name="Daub J."/>
            <person name="David R.G."/>
            <person name="Delcher A.L."/>
            <person name="Delehaunty K."/>
            <person name="Do C.B."/>
            <person name="Ebling H."/>
            <person name="Edwards K."/>
            <person name="Eickbush T."/>
            <person name="Evans J.D."/>
            <person name="Filipski A."/>
            <person name="Findeiss S."/>
            <person name="Freyhult E."/>
            <person name="Fulton L."/>
            <person name="Fulton R."/>
            <person name="Garcia A.C."/>
            <person name="Gardiner A."/>
            <person name="Garfield D.A."/>
            <person name="Garvin B.E."/>
            <person name="Gibson G."/>
            <person name="Gilbert D."/>
            <person name="Gnerre S."/>
            <person name="Godfrey J."/>
            <person name="Good R."/>
            <person name="Gotea V."/>
            <person name="Gravely B."/>
            <person name="Greenberg A.J."/>
            <person name="Griffiths-Jones S."/>
            <person name="Gross S."/>
            <person name="Guigo R."/>
            <person name="Gustafson E.A."/>
            <person name="Haerty W."/>
            <person name="Hahn M.W."/>
            <person name="Halligan D.L."/>
            <person name="Halpern A.L."/>
            <person name="Halter G.M."/>
            <person name="Han M.V."/>
            <person name="Heger A."/>
            <person name="Hillier L."/>
            <person name="Hinrichs A.S."/>
            <person name="Holmes I."/>
            <person name="Hoskins R.A."/>
            <person name="Hubisz M.J."/>
            <person name="Hultmark D."/>
            <person name="Huntley M.A."/>
            <person name="Jaffe D.B."/>
            <person name="Jagadeeshan S."/>
            <person name="Jeck W.R."/>
            <person name="Johnson J."/>
            <person name="Jones C.D."/>
            <person name="Jordan W.C."/>
            <person name="Karpen G.H."/>
            <person name="Kataoka E."/>
            <person name="Keightley P.D."/>
            <person name="Kheradpour P."/>
            <person name="Kirkness E.F."/>
            <person name="Koerich L.B."/>
            <person name="Kristiansen K."/>
            <person name="Kudrna D."/>
            <person name="Kulathinal R.J."/>
            <person name="Kumar S."/>
            <person name="Kwok R."/>
            <person name="Lander E."/>
            <person name="Langley C.H."/>
            <person name="Lapoint R."/>
            <person name="Lazzaro B.P."/>
            <person name="Lee S.J."/>
            <person name="Levesque L."/>
            <person name="Li R."/>
            <person name="Lin C.F."/>
            <person name="Lin M.F."/>
            <person name="Lindblad-Toh K."/>
            <person name="Llopart A."/>
            <person name="Long M."/>
            <person name="Low L."/>
            <person name="Lozovsky E."/>
            <person name="Lu J."/>
            <person name="Luo M."/>
            <person name="Machado C.A."/>
            <person name="Makalowski W."/>
            <person name="Marzo M."/>
            <person name="Matsuda M."/>
            <person name="Matzkin L."/>
            <person name="McAllister B."/>
            <person name="McBride C.S."/>
            <person name="McKernan B."/>
            <person name="McKernan K."/>
            <person name="Mendez-Lago M."/>
            <person name="Minx P."/>
            <person name="Mollenhauer M.U."/>
            <person name="Montooth K."/>
            <person name="Mount S.M."/>
            <person name="Mu X."/>
            <person name="Myers E."/>
            <person name="Negre B."/>
            <person name="Newfeld S."/>
            <person name="Nielsen R."/>
            <person name="Noor M.A."/>
            <person name="O'Grady P."/>
            <person name="Pachter L."/>
            <person name="Papaceit M."/>
            <person name="Parisi M.J."/>
            <person name="Parisi M."/>
            <person name="Parts L."/>
            <person name="Pedersen J.S."/>
            <person name="Pesole G."/>
            <person name="Phillippy A.M."/>
            <person name="Ponting C.P."/>
            <person name="Pop M."/>
            <person name="Porcelli D."/>
            <person name="Powell J.R."/>
            <person name="Prohaska S."/>
            <person name="Pruitt K."/>
            <person name="Puig M."/>
            <person name="Quesneville H."/>
            <person name="Ram K.R."/>
            <person name="Rand D."/>
            <person name="Rasmussen M.D."/>
            <person name="Reed L.K."/>
            <person name="Reenan R."/>
            <person name="Reily A."/>
            <person name="Remington K.A."/>
            <person name="Rieger T.T."/>
            <person name="Ritchie M.G."/>
            <person name="Robin C."/>
            <person name="Rogers Y.H."/>
            <person name="Rohde C."/>
            <person name="Rozas J."/>
            <person name="Rubenfield M.J."/>
            <person name="Ruiz A."/>
            <person name="Russo S."/>
            <person name="Salzberg S.L."/>
            <person name="Sanchez-Gracia A."/>
            <person name="Saranga D.J."/>
            <person name="Sato H."/>
            <person name="Schaeffer S.W."/>
            <person name="Schatz M.C."/>
            <person name="Schlenke T."/>
            <person name="Schwartz R."/>
            <person name="Segarra C."/>
            <person name="Singh R.S."/>
            <person name="Sirot L."/>
            <person name="Sirota M."/>
            <person name="Sisneros N.B."/>
            <person name="Smith C.D."/>
            <person name="Smith T.F."/>
            <person name="Spieth J."/>
            <person name="Stage D.E."/>
            <person name="Stark A."/>
            <person name="Stephan W."/>
            <person name="Strausberg R.L."/>
            <person name="Strempel S."/>
            <person name="Sturgill D."/>
            <person name="Sutton G."/>
            <person name="Sutton G.G."/>
            <person name="Tao W."/>
            <person name="Teichmann S."/>
            <person name="Tobari Y.N."/>
            <person name="Tomimura Y."/>
            <person name="Tsolas J.M."/>
            <person name="Valente V.L."/>
            <person name="Venter E."/>
            <person name="Venter J.C."/>
            <person name="Vicario S."/>
            <person name="Vieira F.G."/>
            <person name="Vilella A.J."/>
            <person name="Villasante A."/>
            <person name="Walenz B."/>
            <person name="Wang J."/>
            <person name="Wasserman M."/>
            <person name="Watts T."/>
            <person name="Wilson D."/>
            <person name="Wilson R.K."/>
            <person name="Wing R.A."/>
            <person name="Wolfner M.F."/>
            <person name="Wong A."/>
            <person name="Wong G.K."/>
            <person name="Wu C.I."/>
            <person name="Wu G."/>
            <person name="Yamamoto D."/>
            <person name="Yang H.P."/>
            <person name="Yang S.P."/>
            <person name="Yorke J.A."/>
            <person name="Yoshida K."/>
            <person name="Zdobnov E."/>
            <person name="Zhang P."/>
            <person name="Zhang Y."/>
            <person name="Zimin A.V."/>
            <person name="Baldwin J."/>
            <person name="Abdouelleil A."/>
            <person name="Abdulkadir J."/>
            <person name="Abebe A."/>
            <person name="Abera B."/>
            <person name="Abreu J."/>
            <person name="Acer S.C."/>
            <person name="Aftuck L."/>
            <person name="Alexander A."/>
            <person name="An P."/>
            <person name="Anderson E."/>
            <person name="Anderson S."/>
            <person name="Arachi H."/>
            <person name="Azer M."/>
            <person name="Bachantsang P."/>
            <person name="Barry A."/>
            <person name="Bayul T."/>
            <person name="Berlin A."/>
            <person name="Bessette D."/>
            <person name="Bloom T."/>
            <person name="Blye J."/>
            <person name="Boguslavskiy L."/>
            <person name="Bonnet C."/>
            <person name="Boukhgalter B."/>
            <person name="Bourzgui I."/>
            <person name="Brown A."/>
            <person name="Cahill P."/>
            <person name="Channer S."/>
            <person name="Cheshatsang Y."/>
            <person name="Chuda L."/>
            <person name="Citroen M."/>
            <person name="Collymore A."/>
            <person name="Cooke P."/>
            <person name="Costello M."/>
            <person name="D'Aco K."/>
            <person name="Daza R."/>
            <person name="De Haan G."/>
            <person name="DeGray S."/>
            <person name="DeMaso C."/>
            <person name="Dhargay N."/>
            <person name="Dooley K."/>
            <person name="Dooley E."/>
            <person name="Doricent M."/>
            <person name="Dorje P."/>
            <person name="Dorjee K."/>
            <person name="Dupes A."/>
            <person name="Elong R."/>
            <person name="Falk J."/>
            <person name="Farina A."/>
            <person name="Faro S."/>
            <person name="Ferguson D."/>
            <person name="Fisher S."/>
            <person name="Foley C.D."/>
            <person name="Franke A."/>
            <person name="Friedrich D."/>
            <person name="Gadbois L."/>
            <person name="Gearin G."/>
            <person name="Gearin C.R."/>
            <person name="Giannoukos G."/>
            <person name="Goode T."/>
            <person name="Graham J."/>
            <person name="Grandbois E."/>
            <person name="Grewal S."/>
            <person name="Gyaltsen K."/>
            <person name="Hafez N."/>
            <person name="Hagos B."/>
            <person name="Hall J."/>
            <person name="Henson C."/>
            <person name="Hollinger A."/>
            <person name="Honan T."/>
            <person name="Huard M.D."/>
            <person name="Hughes L."/>
            <person name="Hurhula B."/>
            <person name="Husby M.E."/>
            <person name="Kamat A."/>
            <person name="Kanga B."/>
            <person name="Kashin S."/>
            <person name="Khazanovich D."/>
            <person name="Kisner P."/>
            <person name="Lance K."/>
            <person name="Lara M."/>
            <person name="Lee W."/>
            <person name="Lennon N."/>
            <person name="Letendre F."/>
            <person name="LeVine R."/>
            <person name="Lipovsky A."/>
            <person name="Liu X."/>
            <person name="Liu J."/>
            <person name="Liu S."/>
            <person name="Lokyitsang T."/>
            <person name="Lokyitsang Y."/>
            <person name="Lubonja R."/>
            <person name="Lui A."/>
            <person name="MacDonald P."/>
            <person name="Magnisalis V."/>
            <person name="Maru K."/>
            <person name="Matthews C."/>
            <person name="McCusker W."/>
            <person name="McDonough S."/>
            <person name="Mehta T."/>
            <person name="Meldrim J."/>
            <person name="Meneus L."/>
            <person name="Mihai O."/>
            <person name="Mihalev A."/>
            <person name="Mihova T."/>
            <person name="Mittelman R."/>
            <person name="Mlenga V."/>
            <person name="Montmayeur A."/>
            <person name="Mulrain L."/>
            <person name="Navidi A."/>
            <person name="Naylor J."/>
            <person name="Negash T."/>
            <person name="Nguyen T."/>
            <person name="Nguyen N."/>
            <person name="Nicol R."/>
            <person name="Norbu C."/>
            <person name="Norbu N."/>
            <person name="Novod N."/>
            <person name="O'Neill B."/>
            <person name="Osman S."/>
            <person name="Markiewicz E."/>
            <person name="Oyono O.L."/>
            <person name="Patti C."/>
            <person name="Phunkhang P."/>
            <person name="Pierre F."/>
            <person name="Priest M."/>
            <person name="Raghuraman S."/>
            <person name="Rege F."/>
            <person name="Reyes R."/>
            <person name="Rise C."/>
            <person name="Rogov P."/>
            <person name="Ross K."/>
            <person name="Ryan E."/>
            <person name="Settipalli S."/>
            <person name="Shea T."/>
            <person name="Sherpa N."/>
            <person name="Shi L."/>
            <person name="Shih D."/>
            <person name="Sparrow T."/>
            <person name="Spaulding J."/>
            <person name="Stalker J."/>
            <person name="Stange-Thomann N."/>
            <person name="Stavropoulos S."/>
            <person name="Stone C."/>
            <person name="Strader C."/>
            <person name="Tesfaye S."/>
            <person name="Thomson T."/>
            <person name="Thoulutsang Y."/>
            <person name="Thoulutsang D."/>
            <person name="Topham K."/>
            <person name="Topping I."/>
            <person name="Tsamla T."/>
            <person name="Vassiliev H."/>
            <person name="Vo A."/>
            <person name="Wangchuk T."/>
            <person name="Wangdi T."/>
            <person name="Weiand M."/>
            <person name="Wilkinson J."/>
            <person name="Wilson A."/>
            <person name="Yadav S."/>
            <person name="Young G."/>
            <person name="Yu Q."/>
            <person name="Zembek L."/>
            <person name="Zhong D."/>
            <person name="Zimmer A."/>
            <person name="Zwirko Z."/>
            <person name="Jaffe D.B."/>
            <person name="Alvarez P."/>
            <person name="Brockman W."/>
            <person name="Butler J."/>
            <person name="Chin C."/>
            <person name="Gnerre S."/>
            <person name="Grabherr M."/>
            <person name="Kleber M."/>
            <person name="Mauceli E."/>
            <person name="MacCallum I."/>
        </authorList>
    </citation>
    <scope>NUCLEOTIDE SEQUENCE [LARGE SCALE GENOMIC DNA]</scope>
    <source>
        <strain evidence="4">Tucson 15287-2541.00</strain>
    </source>
</reference>
<feature type="region of interest" description="Disordered" evidence="1">
    <location>
        <begin position="613"/>
        <end position="632"/>
    </location>
</feature>
<feature type="compositionally biased region" description="Low complexity" evidence="1">
    <location>
        <begin position="507"/>
        <end position="552"/>
    </location>
</feature>
<dbReference type="KEGG" id="dgr:6557346"/>
<dbReference type="EMBL" id="CH916366">
    <property type="protein sequence ID" value="EDV96439.1"/>
    <property type="molecule type" value="Genomic_DNA"/>
</dbReference>
<sequence>MTEKDNVSMATVQLKPDYAASEVYSTASEPPPLGFFHFNHQAYKRQANSVKIAKIAAFTIIASSFILGSFLLALSYVQARASCDQVQALDSVLEKELMLETLQQVNKELPRAEALLGKSEAGEDLQNLDHDETLAEKKTVSKNEDVNDHDNSYSDSDETEEMQKFPGKMPLELDLSDLAAAILRNNKKSRMNCVVERKHAEEIVDSPSKTVALPFGVNLTTDPKKARITGERISIFCDGGEDKEEKEAKRQREEEDDSEEDTESMHPMFIPLQRVPMPFGRIPDQMPLTHMPQRMMPPAMQQQLPQQGHPSIILRQLPPPFQHLPMRPPMPPQVMQAPRMEEQPHQPQIQTVRIHMHQLPFRPTFDMPNDIPRPAQHQPEMPQRDMPPRELLQREMAQREMAQREMAQREMAQREMAQREMGQREMAPREMAPRDMPQIQIQHMPLGMALESVGITADDLRNIQRMAMNSFAGQMHRFTAGEGADSNENNSANSSEEEEQHSETAMPSGEQSTTTETQSSNQQQQREQQPVQQPEQPQQQRDQESSEQQQEEQLPHMQIQRLILQPLPEQPRDTMTPPMPDQSAQAVPVNRMFFGRSLAQPVRIPVPMMQPAEGGAVSEESQRPHFVQPRSV</sequence>
<keyword evidence="4" id="KW-1185">Reference proteome</keyword>
<dbReference type="FunCoup" id="B4IXR8">
    <property type="interactions" value="6"/>
</dbReference>
<name>B4IXR8_DROGR</name>
<feature type="transmembrane region" description="Helical" evidence="2">
    <location>
        <begin position="55"/>
        <end position="77"/>
    </location>
</feature>
<feature type="region of interest" description="Disordered" evidence="1">
    <location>
        <begin position="236"/>
        <end position="264"/>
    </location>
</feature>
<evidence type="ECO:0000256" key="2">
    <source>
        <dbReference type="SAM" id="Phobius"/>
    </source>
</evidence>
<feature type="region of interest" description="Disordered" evidence="1">
    <location>
        <begin position="480"/>
        <end position="555"/>
    </location>
</feature>
<dbReference type="PhylomeDB" id="B4IXR8"/>
<feature type="region of interest" description="Disordered" evidence="1">
    <location>
        <begin position="400"/>
        <end position="433"/>
    </location>
</feature>
<keyword evidence="2" id="KW-1133">Transmembrane helix</keyword>
<dbReference type="HOGENOM" id="CLU_030681_0_0_1"/>
<organism evidence="4">
    <name type="scientific">Drosophila grimshawi</name>
    <name type="common">Hawaiian fruit fly</name>
    <name type="synonym">Idiomyia grimshawi</name>
    <dbReference type="NCBI Taxonomy" id="7222"/>
    <lineage>
        <taxon>Eukaryota</taxon>
        <taxon>Metazoa</taxon>
        <taxon>Ecdysozoa</taxon>
        <taxon>Arthropoda</taxon>
        <taxon>Hexapoda</taxon>
        <taxon>Insecta</taxon>
        <taxon>Pterygota</taxon>
        <taxon>Neoptera</taxon>
        <taxon>Endopterygota</taxon>
        <taxon>Diptera</taxon>
        <taxon>Brachycera</taxon>
        <taxon>Muscomorpha</taxon>
        <taxon>Ephydroidea</taxon>
        <taxon>Drosophilidae</taxon>
        <taxon>Drosophila</taxon>
        <taxon>Hawaiian Drosophila</taxon>
    </lineage>
</organism>
<accession>B4IXR8</accession>
<dbReference type="OrthoDB" id="8964374at2759"/>
<protein>
    <submittedName>
        <fullName evidence="3">GH16245</fullName>
    </submittedName>
</protein>
<dbReference type="InParanoid" id="B4IXR8"/>
<keyword evidence="2" id="KW-0472">Membrane</keyword>
<gene>
    <name evidence="3" type="primary">Dgri\GH16245</name>
    <name evidence="3" type="ORF">Dgri_GH16245</name>
</gene>
<dbReference type="eggNOG" id="ENOG502QQ65">
    <property type="taxonomic scope" value="Eukaryota"/>
</dbReference>
<evidence type="ECO:0000313" key="3">
    <source>
        <dbReference type="EMBL" id="EDV96439.1"/>
    </source>
</evidence>
<dbReference type="OMA" id="RPPRMGP"/>
<evidence type="ECO:0000313" key="4">
    <source>
        <dbReference type="Proteomes" id="UP000001070"/>
    </source>
</evidence>